<comment type="caution">
    <text evidence="1">The sequence shown here is derived from an EMBL/GenBank/DDBJ whole genome shotgun (WGS) entry which is preliminary data.</text>
</comment>
<keyword evidence="2" id="KW-1185">Reference proteome</keyword>
<reference evidence="2" key="1">
    <citation type="journal article" date="2019" name="Int. J. Syst. Evol. Microbiol.">
        <title>The Global Catalogue of Microorganisms (GCM) 10K type strain sequencing project: providing services to taxonomists for standard genome sequencing and annotation.</title>
        <authorList>
            <consortium name="The Broad Institute Genomics Platform"/>
            <consortium name="The Broad Institute Genome Sequencing Center for Infectious Disease"/>
            <person name="Wu L."/>
            <person name="Ma J."/>
        </authorList>
    </citation>
    <scope>NUCLEOTIDE SEQUENCE [LARGE SCALE GENOMIC DNA]</scope>
    <source>
        <strain evidence="2">KCTC 52298</strain>
    </source>
</reference>
<name>A0ABW5L184_9SPHI</name>
<dbReference type="RefSeq" id="WP_210353054.1">
    <property type="nucleotide sequence ID" value="NZ_JAEQMU010000001.1"/>
</dbReference>
<evidence type="ECO:0000313" key="1">
    <source>
        <dbReference type="EMBL" id="MFD2554656.1"/>
    </source>
</evidence>
<gene>
    <name evidence="1" type="ORF">ACFSQW_09670</name>
</gene>
<dbReference type="EMBL" id="JBHULD010000014">
    <property type="protein sequence ID" value="MFD2554656.1"/>
    <property type="molecule type" value="Genomic_DNA"/>
</dbReference>
<evidence type="ECO:0000313" key="2">
    <source>
        <dbReference type="Proteomes" id="UP001597440"/>
    </source>
</evidence>
<dbReference type="Proteomes" id="UP001597440">
    <property type="component" value="Unassembled WGS sequence"/>
</dbReference>
<accession>A0ABW5L184</accession>
<proteinExistence type="predicted"/>
<organism evidence="1 2">
    <name type="scientific">Sphingobacterium tabacisoli</name>
    <dbReference type="NCBI Taxonomy" id="2044855"/>
    <lineage>
        <taxon>Bacteria</taxon>
        <taxon>Pseudomonadati</taxon>
        <taxon>Bacteroidota</taxon>
        <taxon>Sphingobacteriia</taxon>
        <taxon>Sphingobacteriales</taxon>
        <taxon>Sphingobacteriaceae</taxon>
        <taxon>Sphingobacterium</taxon>
    </lineage>
</organism>
<protein>
    <submittedName>
        <fullName evidence="1">Uncharacterized protein</fullName>
    </submittedName>
</protein>
<sequence length="67" mass="7796">MMKSSLQRLTVYPSDLQKITGRSERTCQRIINKIKDMFGLGKQQLVTVHQASEYLGIPMSDMYNFIR</sequence>